<dbReference type="EC" id="2.1.1.107" evidence="2"/>
<dbReference type="InterPro" id="IPR003043">
    <property type="entry name" value="Uropor_MeTrfase_CS"/>
</dbReference>
<dbReference type="InterPro" id="IPR014777">
    <property type="entry name" value="4pyrrole_Mease_sub1"/>
</dbReference>
<dbReference type="PROSITE" id="PS00839">
    <property type="entry name" value="SUMT_1"/>
    <property type="match status" value="1"/>
</dbReference>
<gene>
    <name evidence="10" type="primary">cobA</name>
    <name evidence="10" type="ORF">D1013_10135</name>
</gene>
<comment type="similarity">
    <text evidence="1 8">Belongs to the precorrin methyltransferase family.</text>
</comment>
<protein>
    <recommendedName>
        <fullName evidence="2">uroporphyrinogen-III C-methyltransferase</fullName>
        <ecNumber evidence="2">2.1.1.107</ecNumber>
    </recommendedName>
</protein>
<evidence type="ECO:0000256" key="5">
    <source>
        <dbReference type="ARBA" id="ARBA00022691"/>
    </source>
</evidence>
<evidence type="ECO:0000256" key="6">
    <source>
        <dbReference type="ARBA" id="ARBA00023244"/>
    </source>
</evidence>
<dbReference type="InterPro" id="IPR006366">
    <property type="entry name" value="CobA/CysG_C"/>
</dbReference>
<evidence type="ECO:0000313" key="10">
    <source>
        <dbReference type="EMBL" id="AYN67704.1"/>
    </source>
</evidence>
<dbReference type="NCBIfam" id="TIGR01469">
    <property type="entry name" value="cobA_cysG_Cterm"/>
    <property type="match status" value="1"/>
</dbReference>
<dbReference type="NCBIfam" id="NF004790">
    <property type="entry name" value="PRK06136.1"/>
    <property type="match status" value="1"/>
</dbReference>
<name>A0A3G2L606_9FLAO</name>
<accession>A0A3G2L606</accession>
<dbReference type="Proteomes" id="UP000276309">
    <property type="component" value="Chromosome"/>
</dbReference>
<dbReference type="GO" id="GO:0004851">
    <property type="term" value="F:uroporphyrin-III C-methyltransferase activity"/>
    <property type="evidence" value="ECO:0007669"/>
    <property type="project" value="UniProtKB-EC"/>
</dbReference>
<dbReference type="GO" id="GO:0032259">
    <property type="term" value="P:methylation"/>
    <property type="evidence" value="ECO:0007669"/>
    <property type="project" value="UniProtKB-KW"/>
</dbReference>
<dbReference type="InterPro" id="IPR035996">
    <property type="entry name" value="4pyrrol_Methylase_sf"/>
</dbReference>
<dbReference type="Pfam" id="PF00590">
    <property type="entry name" value="TP_methylase"/>
    <property type="match status" value="1"/>
</dbReference>
<dbReference type="PANTHER" id="PTHR45790">
    <property type="entry name" value="SIROHEME SYNTHASE-RELATED"/>
    <property type="match status" value="1"/>
</dbReference>
<evidence type="ECO:0000256" key="8">
    <source>
        <dbReference type="RuleBase" id="RU003960"/>
    </source>
</evidence>
<dbReference type="KEGG" id="emar:D1013_10135"/>
<evidence type="ECO:0000256" key="3">
    <source>
        <dbReference type="ARBA" id="ARBA00022603"/>
    </source>
</evidence>
<dbReference type="EMBL" id="CP032050">
    <property type="protein sequence ID" value="AYN67704.1"/>
    <property type="molecule type" value="Genomic_DNA"/>
</dbReference>
<dbReference type="SUPFAM" id="SSF53790">
    <property type="entry name" value="Tetrapyrrole methylase"/>
    <property type="match status" value="1"/>
</dbReference>
<organism evidence="10 11">
    <name type="scientific">Euzebyella marina</name>
    <dbReference type="NCBI Taxonomy" id="1761453"/>
    <lineage>
        <taxon>Bacteria</taxon>
        <taxon>Pseudomonadati</taxon>
        <taxon>Bacteroidota</taxon>
        <taxon>Flavobacteriia</taxon>
        <taxon>Flavobacteriales</taxon>
        <taxon>Flavobacteriaceae</taxon>
        <taxon>Euzebyella</taxon>
    </lineage>
</organism>
<keyword evidence="3 8" id="KW-0489">Methyltransferase</keyword>
<dbReference type="FunFam" id="3.40.1010.10:FF:000001">
    <property type="entry name" value="Siroheme synthase"/>
    <property type="match status" value="1"/>
</dbReference>
<evidence type="ECO:0000259" key="9">
    <source>
        <dbReference type="Pfam" id="PF00590"/>
    </source>
</evidence>
<dbReference type="InterPro" id="IPR000878">
    <property type="entry name" value="4pyrrol_Mease"/>
</dbReference>
<dbReference type="AlphaFoldDB" id="A0A3G2L606"/>
<evidence type="ECO:0000256" key="4">
    <source>
        <dbReference type="ARBA" id="ARBA00022679"/>
    </source>
</evidence>
<keyword evidence="4 8" id="KW-0808">Transferase</keyword>
<dbReference type="GO" id="GO:0019354">
    <property type="term" value="P:siroheme biosynthetic process"/>
    <property type="evidence" value="ECO:0007669"/>
    <property type="project" value="InterPro"/>
</dbReference>
<dbReference type="Gene3D" id="3.40.1010.10">
    <property type="entry name" value="Cobalt-precorrin-4 Transmethylase, Domain 1"/>
    <property type="match status" value="1"/>
</dbReference>
<evidence type="ECO:0000313" key="11">
    <source>
        <dbReference type="Proteomes" id="UP000276309"/>
    </source>
</evidence>
<dbReference type="RefSeq" id="WP_121848720.1">
    <property type="nucleotide sequence ID" value="NZ_CP032050.1"/>
</dbReference>
<dbReference type="CDD" id="cd11642">
    <property type="entry name" value="SUMT"/>
    <property type="match status" value="1"/>
</dbReference>
<evidence type="ECO:0000256" key="2">
    <source>
        <dbReference type="ARBA" id="ARBA00012162"/>
    </source>
</evidence>
<dbReference type="InterPro" id="IPR050161">
    <property type="entry name" value="Siro_Cobalamin_biosynth"/>
</dbReference>
<keyword evidence="6" id="KW-0627">Porphyrin biosynthesis</keyword>
<dbReference type="Gene3D" id="3.30.950.10">
    <property type="entry name" value="Methyltransferase, Cobalt-precorrin-4 Transmethylase, Domain 2"/>
    <property type="match status" value="1"/>
</dbReference>
<keyword evidence="5" id="KW-0949">S-adenosyl-L-methionine</keyword>
<reference evidence="10 11" key="1">
    <citation type="submission" date="2018-08" db="EMBL/GenBank/DDBJ databases">
        <title>The reduced genetic potential of extracellular carbohydrate catabolism in Euzebyella marina RN62, a Flavobacteriia bacterium isolated from the hadal water.</title>
        <authorList>
            <person name="Xue C."/>
        </authorList>
    </citation>
    <scope>NUCLEOTIDE SEQUENCE [LARGE SCALE GENOMIC DNA]</scope>
    <source>
        <strain evidence="10 11">RN62</strain>
    </source>
</reference>
<evidence type="ECO:0000256" key="7">
    <source>
        <dbReference type="ARBA" id="ARBA00025705"/>
    </source>
</evidence>
<evidence type="ECO:0000256" key="1">
    <source>
        <dbReference type="ARBA" id="ARBA00005879"/>
    </source>
</evidence>
<sequence length="257" mass="27538">MEVNKEAKVTLVGAGPGSSDLITIRGLRAMENADVILYDALVDKELLSTVRGDIPKIYVGKRCGSHSVTQSEINKLLVNASLNYGHVVRLKGGDPFVFGRACEEIAYVESFGIPVSVVPGITSAISVPGSQGIPMTSRGVSTSFWVMTATKSNTEISDDFVLAAQSSSTMVVLMGIRKLDEIVRKASEYRGSDTPIAIIQNGTLKNESCAVGTLSTILNFKQQINQSMPGIIIIGNVVAKHPSFFNDEVQRVLFSAL</sequence>
<dbReference type="InterPro" id="IPR014776">
    <property type="entry name" value="4pyrrole_Mease_sub2"/>
</dbReference>
<proteinExistence type="inferred from homology"/>
<dbReference type="PANTHER" id="PTHR45790:SF3">
    <property type="entry name" value="S-ADENOSYL-L-METHIONINE-DEPENDENT UROPORPHYRINOGEN III METHYLTRANSFERASE, CHLOROPLASTIC"/>
    <property type="match status" value="1"/>
</dbReference>
<dbReference type="PROSITE" id="PS00840">
    <property type="entry name" value="SUMT_2"/>
    <property type="match status" value="1"/>
</dbReference>
<comment type="pathway">
    <text evidence="7">Porphyrin-containing compound metabolism; siroheme biosynthesis; precorrin-2 from uroporphyrinogen III: step 1/1.</text>
</comment>
<dbReference type="OrthoDB" id="9815856at2"/>
<keyword evidence="11" id="KW-1185">Reference proteome</keyword>
<feature type="domain" description="Tetrapyrrole methylase" evidence="9">
    <location>
        <begin position="8"/>
        <end position="217"/>
    </location>
</feature>